<dbReference type="EC" id="3.4.16.-" evidence="10"/>
<sequence>MVRFLLSGEKTGYTVLIVLVCVVSISIATVDGTRSSSNRKVHEAEERNGFKFDNQDWGYVTVRPSAHMFWWLYYVNPPNKFVDYNVFDKPLVIWLQGGPGSPSTGFGNFEEIGPIDVKGQPRNHTWVNDYNILFIDNPVGTGFSYVDDDSKYATDNHQIAQDLISCIDGFFAKIPEFRKVPTYIVGESYGGKMAAEFALLWYKHQRNGRIISNLKGVAFGDSWISPITSVRSWAPFLLSMGMIDYEDHEKIQNEIQHLMDLVAKQKWSNALSLWGFITREIVEVTGGIDFYNILKRVNVRKSSIPEDFSSLQNFMNDHVRNALKLNVTWHPRNLKVKQNLINDYMKPVTEIVTELLDKTDLKVVVYNGQLDLIVPTIGTLAWIKNLKWQYIENWKAAKRIPIINNDIIEGYVKGFQNFKMYWINRAGHFVNII</sequence>
<organism evidence="12 13">
    <name type="scientific">Microctonus aethiopoides</name>
    <dbReference type="NCBI Taxonomy" id="144406"/>
    <lineage>
        <taxon>Eukaryota</taxon>
        <taxon>Metazoa</taxon>
        <taxon>Ecdysozoa</taxon>
        <taxon>Arthropoda</taxon>
        <taxon>Hexapoda</taxon>
        <taxon>Insecta</taxon>
        <taxon>Pterygota</taxon>
        <taxon>Neoptera</taxon>
        <taxon>Endopterygota</taxon>
        <taxon>Hymenoptera</taxon>
        <taxon>Apocrita</taxon>
        <taxon>Ichneumonoidea</taxon>
        <taxon>Braconidae</taxon>
        <taxon>Euphorinae</taxon>
        <taxon>Microctonus</taxon>
    </lineage>
</organism>
<keyword evidence="3" id="KW-0964">Secreted</keyword>
<feature type="transmembrane region" description="Helical" evidence="11">
    <location>
        <begin position="12"/>
        <end position="30"/>
    </location>
</feature>
<dbReference type="FunFam" id="3.40.50.1820:FF:000075">
    <property type="entry name" value="Carboxypeptidase"/>
    <property type="match status" value="1"/>
</dbReference>
<reference evidence="12" key="2">
    <citation type="submission" date="2023-03" db="EMBL/GenBank/DDBJ databases">
        <authorList>
            <person name="Inwood S.N."/>
            <person name="Skelly J.G."/>
            <person name="Guhlin J."/>
            <person name="Harrop T.W.R."/>
            <person name="Goldson S.G."/>
            <person name="Dearden P.K."/>
        </authorList>
    </citation>
    <scope>NUCLEOTIDE SEQUENCE</scope>
    <source>
        <strain evidence="12">Irish</strain>
        <tissue evidence="12">Whole body</tissue>
    </source>
</reference>
<dbReference type="InterPro" id="IPR018202">
    <property type="entry name" value="Ser_caboxypep_ser_AS"/>
</dbReference>
<dbReference type="SUPFAM" id="SSF53474">
    <property type="entry name" value="alpha/beta-Hydrolases"/>
    <property type="match status" value="1"/>
</dbReference>
<dbReference type="PRINTS" id="PR00724">
    <property type="entry name" value="CRBOXYPTASEC"/>
</dbReference>
<evidence type="ECO:0000313" key="12">
    <source>
        <dbReference type="EMBL" id="KAK0160525.1"/>
    </source>
</evidence>
<evidence type="ECO:0000256" key="7">
    <source>
        <dbReference type="ARBA" id="ARBA00022801"/>
    </source>
</evidence>
<dbReference type="GO" id="GO:0005576">
    <property type="term" value="C:extracellular region"/>
    <property type="evidence" value="ECO:0007669"/>
    <property type="project" value="UniProtKB-SubCell"/>
</dbReference>
<dbReference type="InterPro" id="IPR029058">
    <property type="entry name" value="AB_hydrolase_fold"/>
</dbReference>
<evidence type="ECO:0000256" key="8">
    <source>
        <dbReference type="ARBA" id="ARBA00023180"/>
    </source>
</evidence>
<comment type="similarity">
    <text evidence="2 10">Belongs to the peptidase S10 family.</text>
</comment>
<name>A0AA39C9R7_9HYME</name>
<comment type="function">
    <text evidence="9">May be involved in vascular wall and kidney homeostasis.</text>
</comment>
<evidence type="ECO:0000256" key="6">
    <source>
        <dbReference type="ARBA" id="ARBA00022729"/>
    </source>
</evidence>
<gene>
    <name evidence="12" type="ORF">PV328_007927</name>
</gene>
<keyword evidence="5 10" id="KW-0645">Protease</keyword>
<evidence type="ECO:0000256" key="3">
    <source>
        <dbReference type="ARBA" id="ARBA00022525"/>
    </source>
</evidence>
<keyword evidence="11" id="KW-1133">Transmembrane helix</keyword>
<evidence type="ECO:0000256" key="5">
    <source>
        <dbReference type="ARBA" id="ARBA00022670"/>
    </source>
</evidence>
<evidence type="ECO:0000256" key="1">
    <source>
        <dbReference type="ARBA" id="ARBA00004613"/>
    </source>
</evidence>
<keyword evidence="6" id="KW-0732">Signal</keyword>
<keyword evidence="11" id="KW-0472">Membrane</keyword>
<evidence type="ECO:0000256" key="10">
    <source>
        <dbReference type="RuleBase" id="RU361156"/>
    </source>
</evidence>
<evidence type="ECO:0000313" key="13">
    <source>
        <dbReference type="Proteomes" id="UP001168990"/>
    </source>
</evidence>
<accession>A0AA39C9R7</accession>
<dbReference type="Gene3D" id="3.40.50.1820">
    <property type="entry name" value="alpha/beta hydrolase"/>
    <property type="match status" value="1"/>
</dbReference>
<comment type="subcellular location">
    <subcellularLocation>
        <location evidence="1">Secreted</location>
    </subcellularLocation>
</comment>
<keyword evidence="4 10" id="KW-0121">Carboxypeptidase</keyword>
<dbReference type="GO" id="GO:0004185">
    <property type="term" value="F:serine-type carboxypeptidase activity"/>
    <property type="evidence" value="ECO:0007669"/>
    <property type="project" value="UniProtKB-UniRule"/>
</dbReference>
<dbReference type="PANTHER" id="PTHR11802:SF3">
    <property type="entry name" value="RETINOID-INDUCIBLE SERINE CARBOXYPEPTIDASE"/>
    <property type="match status" value="1"/>
</dbReference>
<keyword evidence="13" id="KW-1185">Reference proteome</keyword>
<evidence type="ECO:0000256" key="11">
    <source>
        <dbReference type="SAM" id="Phobius"/>
    </source>
</evidence>
<dbReference type="EMBL" id="JAQQBS010001423">
    <property type="protein sequence ID" value="KAK0160525.1"/>
    <property type="molecule type" value="Genomic_DNA"/>
</dbReference>
<keyword evidence="7 10" id="KW-0378">Hydrolase</keyword>
<dbReference type="GO" id="GO:0006508">
    <property type="term" value="P:proteolysis"/>
    <property type="evidence" value="ECO:0007669"/>
    <property type="project" value="UniProtKB-KW"/>
</dbReference>
<reference evidence="12" key="1">
    <citation type="journal article" date="2023" name="bioRxiv">
        <title>Scaffold-level genome assemblies of two parasitoid biocontrol wasps reveal the parthenogenesis mechanism and an associated novel virus.</title>
        <authorList>
            <person name="Inwood S."/>
            <person name="Skelly J."/>
            <person name="Guhlin J."/>
            <person name="Harrop T."/>
            <person name="Goldson S."/>
            <person name="Dearden P."/>
        </authorList>
    </citation>
    <scope>NUCLEOTIDE SEQUENCE</scope>
    <source>
        <strain evidence="12">Irish</strain>
        <tissue evidence="12">Whole body</tissue>
    </source>
</reference>
<dbReference type="AlphaFoldDB" id="A0AA39C9R7"/>
<dbReference type="PROSITE" id="PS00131">
    <property type="entry name" value="CARBOXYPEPT_SER_SER"/>
    <property type="match status" value="1"/>
</dbReference>
<proteinExistence type="inferred from homology"/>
<evidence type="ECO:0000256" key="4">
    <source>
        <dbReference type="ARBA" id="ARBA00022645"/>
    </source>
</evidence>
<dbReference type="Pfam" id="PF00450">
    <property type="entry name" value="Peptidase_S10"/>
    <property type="match status" value="1"/>
</dbReference>
<evidence type="ECO:0000256" key="9">
    <source>
        <dbReference type="ARBA" id="ARBA00055847"/>
    </source>
</evidence>
<protein>
    <recommendedName>
        <fullName evidence="10">Carboxypeptidase</fullName>
        <ecNumber evidence="10">3.4.16.-</ecNumber>
    </recommendedName>
</protein>
<dbReference type="InterPro" id="IPR001563">
    <property type="entry name" value="Peptidase_S10"/>
</dbReference>
<keyword evidence="8" id="KW-0325">Glycoprotein</keyword>
<dbReference type="PANTHER" id="PTHR11802">
    <property type="entry name" value="SERINE PROTEASE FAMILY S10 SERINE CARBOXYPEPTIDASE"/>
    <property type="match status" value="1"/>
</dbReference>
<dbReference type="Proteomes" id="UP001168990">
    <property type="component" value="Unassembled WGS sequence"/>
</dbReference>
<keyword evidence="11" id="KW-0812">Transmembrane</keyword>
<evidence type="ECO:0000256" key="2">
    <source>
        <dbReference type="ARBA" id="ARBA00009431"/>
    </source>
</evidence>
<comment type="caution">
    <text evidence="12">The sequence shown here is derived from an EMBL/GenBank/DDBJ whole genome shotgun (WGS) entry which is preliminary data.</text>
</comment>